<name>A0A540WGJ0_9BACT</name>
<dbReference type="Gene3D" id="3.40.50.1700">
    <property type="entry name" value="Glycoside hydrolase family 3 C-terminal domain"/>
    <property type="match status" value="1"/>
</dbReference>
<proteinExistence type="inferred from homology"/>
<dbReference type="SUPFAM" id="SSF51445">
    <property type="entry name" value="(Trans)glycosidases"/>
    <property type="match status" value="1"/>
</dbReference>
<protein>
    <submittedName>
        <fullName evidence="4">Glycosyl hydrolase</fullName>
    </submittedName>
</protein>
<feature type="non-terminal residue" evidence="4">
    <location>
        <position position="1"/>
    </location>
</feature>
<dbReference type="EMBL" id="VIFM01000964">
    <property type="protein sequence ID" value="TQF08141.1"/>
    <property type="molecule type" value="Genomic_DNA"/>
</dbReference>
<dbReference type="GO" id="GO:0005975">
    <property type="term" value="P:carbohydrate metabolic process"/>
    <property type="evidence" value="ECO:0007669"/>
    <property type="project" value="InterPro"/>
</dbReference>
<gene>
    <name evidence="4" type="ORF">FJV41_51505</name>
</gene>
<evidence type="ECO:0000256" key="1">
    <source>
        <dbReference type="ARBA" id="ARBA00005336"/>
    </source>
</evidence>
<dbReference type="Pfam" id="PF01915">
    <property type="entry name" value="Glyco_hydro_3_C"/>
    <property type="match status" value="1"/>
</dbReference>
<keyword evidence="5" id="KW-1185">Reference proteome</keyword>
<accession>A0A540WGJ0</accession>
<dbReference type="RefSeq" id="WP_181791651.1">
    <property type="nucleotide sequence ID" value="NZ_VIFM01000964.1"/>
</dbReference>
<dbReference type="PANTHER" id="PTHR42715:SF10">
    <property type="entry name" value="BETA-GLUCOSIDASE"/>
    <property type="match status" value="1"/>
</dbReference>
<dbReference type="GO" id="GO:0004553">
    <property type="term" value="F:hydrolase activity, hydrolyzing O-glycosyl compounds"/>
    <property type="evidence" value="ECO:0007669"/>
    <property type="project" value="InterPro"/>
</dbReference>
<dbReference type="Proteomes" id="UP000315369">
    <property type="component" value="Unassembled WGS sequence"/>
</dbReference>
<comment type="caution">
    <text evidence="4">The sequence shown here is derived from an EMBL/GenBank/DDBJ whole genome shotgun (WGS) entry which is preliminary data.</text>
</comment>
<dbReference type="InterPro" id="IPR002772">
    <property type="entry name" value="Glyco_hydro_3_C"/>
</dbReference>
<feature type="non-terminal residue" evidence="4">
    <location>
        <position position="131"/>
    </location>
</feature>
<sequence length="131" mass="14561">MSDWYGIKDRPASLLAGNDLAMPETRRDKRTLLAAIESGEVPLAVVDRACRRMLALLEKVQRHRRPETRADFTAHHQLAQQLAGESIVLLKNEDNLLPLTPERSRRIAVLGKPAQEPVIQGSGCATTVPYL</sequence>
<evidence type="ECO:0000259" key="3">
    <source>
        <dbReference type="Pfam" id="PF01915"/>
    </source>
</evidence>
<organism evidence="4 5">
    <name type="scientific">Myxococcus llanfairpwllgwyngyllgogerychwyrndrobwllllantysiliogogogochensis</name>
    <dbReference type="NCBI Taxonomy" id="2590453"/>
    <lineage>
        <taxon>Bacteria</taxon>
        <taxon>Pseudomonadati</taxon>
        <taxon>Myxococcota</taxon>
        <taxon>Myxococcia</taxon>
        <taxon>Myxococcales</taxon>
        <taxon>Cystobacterineae</taxon>
        <taxon>Myxococcaceae</taxon>
        <taxon>Myxococcus</taxon>
    </lineage>
</organism>
<reference evidence="4 5" key="1">
    <citation type="submission" date="2019-06" db="EMBL/GenBank/DDBJ databases">
        <authorList>
            <person name="Livingstone P."/>
            <person name="Whitworth D."/>
        </authorList>
    </citation>
    <scope>NUCLEOTIDE SEQUENCE [LARGE SCALE GENOMIC DNA]</scope>
    <source>
        <strain evidence="4 5">AM401</strain>
    </source>
</reference>
<evidence type="ECO:0000313" key="5">
    <source>
        <dbReference type="Proteomes" id="UP000315369"/>
    </source>
</evidence>
<dbReference type="AlphaFoldDB" id="A0A540WGJ0"/>
<dbReference type="PANTHER" id="PTHR42715">
    <property type="entry name" value="BETA-GLUCOSIDASE"/>
    <property type="match status" value="1"/>
</dbReference>
<evidence type="ECO:0000256" key="2">
    <source>
        <dbReference type="ARBA" id="ARBA00022801"/>
    </source>
</evidence>
<dbReference type="InterPro" id="IPR017853">
    <property type="entry name" value="GH"/>
</dbReference>
<dbReference type="InterPro" id="IPR036881">
    <property type="entry name" value="Glyco_hydro_3_C_sf"/>
</dbReference>
<keyword evidence="2 4" id="KW-0378">Hydrolase</keyword>
<dbReference type="InterPro" id="IPR050288">
    <property type="entry name" value="Cellulose_deg_GH3"/>
</dbReference>
<evidence type="ECO:0000313" key="4">
    <source>
        <dbReference type="EMBL" id="TQF08141.1"/>
    </source>
</evidence>
<dbReference type="Gene3D" id="3.20.20.300">
    <property type="entry name" value="Glycoside hydrolase, family 3, N-terminal domain"/>
    <property type="match status" value="1"/>
</dbReference>
<dbReference type="InterPro" id="IPR036962">
    <property type="entry name" value="Glyco_hydro_3_N_sf"/>
</dbReference>
<comment type="similarity">
    <text evidence="1">Belongs to the glycosyl hydrolase 3 family.</text>
</comment>
<dbReference type="SUPFAM" id="SSF52279">
    <property type="entry name" value="Beta-D-glucan exohydrolase, C-terminal domain"/>
    <property type="match status" value="1"/>
</dbReference>
<feature type="domain" description="Glycoside hydrolase family 3 C-terminal" evidence="3">
    <location>
        <begin position="87"/>
        <end position="129"/>
    </location>
</feature>